<keyword evidence="5 7" id="KW-0472">Membrane</keyword>
<dbReference type="RefSeq" id="WP_310732868.1">
    <property type="nucleotide sequence ID" value="NZ_CAXYYM010000015.1"/>
</dbReference>
<feature type="region of interest" description="Disordered" evidence="6">
    <location>
        <begin position="65"/>
        <end position="99"/>
    </location>
</feature>
<comment type="caution">
    <text evidence="8">The sequence shown here is derived from an EMBL/GenBank/DDBJ whole genome shotgun (WGS) entry which is preliminary data.</text>
</comment>
<gene>
    <name evidence="8" type="ORF">BDD16_000654</name>
</gene>
<dbReference type="Pfam" id="PF07963">
    <property type="entry name" value="N_methyl"/>
    <property type="match status" value="1"/>
</dbReference>
<evidence type="ECO:0000256" key="5">
    <source>
        <dbReference type="ARBA" id="ARBA00023136"/>
    </source>
</evidence>
<evidence type="ECO:0000313" key="9">
    <source>
        <dbReference type="Proteomes" id="UP000518288"/>
    </source>
</evidence>
<dbReference type="AlphaFoldDB" id="A0A7Y9QUL5"/>
<dbReference type="InterPro" id="IPR045584">
    <property type="entry name" value="Pilin-like"/>
</dbReference>
<keyword evidence="2" id="KW-0488">Methylation</keyword>
<evidence type="ECO:0000256" key="1">
    <source>
        <dbReference type="ARBA" id="ARBA00004167"/>
    </source>
</evidence>
<dbReference type="PROSITE" id="PS00409">
    <property type="entry name" value="PROKAR_NTER_METHYL"/>
    <property type="match status" value="1"/>
</dbReference>
<keyword evidence="9" id="KW-1185">Reference proteome</keyword>
<dbReference type="SUPFAM" id="SSF54523">
    <property type="entry name" value="Pili subunits"/>
    <property type="match status" value="1"/>
</dbReference>
<dbReference type="EMBL" id="JACCFH010000001">
    <property type="protein sequence ID" value="NYG31668.1"/>
    <property type="molecule type" value="Genomic_DNA"/>
</dbReference>
<dbReference type="GO" id="GO:0015628">
    <property type="term" value="P:protein secretion by the type II secretion system"/>
    <property type="evidence" value="ECO:0007669"/>
    <property type="project" value="InterPro"/>
</dbReference>
<organism evidence="8 9">
    <name type="scientific">Sphaerotilus montanus</name>
    <dbReference type="NCBI Taxonomy" id="522889"/>
    <lineage>
        <taxon>Bacteria</taxon>
        <taxon>Pseudomonadati</taxon>
        <taxon>Pseudomonadota</taxon>
        <taxon>Betaproteobacteria</taxon>
        <taxon>Burkholderiales</taxon>
        <taxon>Sphaerotilaceae</taxon>
        <taxon>Sphaerotilus</taxon>
    </lineage>
</organism>
<evidence type="ECO:0000256" key="2">
    <source>
        <dbReference type="ARBA" id="ARBA00022481"/>
    </source>
</evidence>
<keyword evidence="3 7" id="KW-0812">Transmembrane</keyword>
<evidence type="ECO:0000256" key="7">
    <source>
        <dbReference type="SAM" id="Phobius"/>
    </source>
</evidence>
<dbReference type="Gene3D" id="3.30.700.10">
    <property type="entry name" value="Glycoprotein, Type 4 Pilin"/>
    <property type="match status" value="1"/>
</dbReference>
<evidence type="ECO:0000313" key="8">
    <source>
        <dbReference type="EMBL" id="NYG31668.1"/>
    </source>
</evidence>
<proteinExistence type="predicted"/>
<dbReference type="Proteomes" id="UP000518288">
    <property type="component" value="Unassembled WGS sequence"/>
</dbReference>
<dbReference type="NCBIfam" id="TIGR02532">
    <property type="entry name" value="IV_pilin_GFxxxE"/>
    <property type="match status" value="1"/>
</dbReference>
<evidence type="ECO:0000256" key="4">
    <source>
        <dbReference type="ARBA" id="ARBA00022989"/>
    </source>
</evidence>
<dbReference type="InterPro" id="IPR012902">
    <property type="entry name" value="N_methyl_site"/>
</dbReference>
<reference evidence="8 9" key="1">
    <citation type="submission" date="2020-07" db="EMBL/GenBank/DDBJ databases">
        <title>Genomic Encyclopedia of Archaeal and Bacterial Type Strains, Phase II (KMG-II): from individual species to whole genera.</title>
        <authorList>
            <person name="Goeker M."/>
        </authorList>
    </citation>
    <scope>NUCLEOTIDE SEQUENCE [LARGE SCALE GENOMIC DNA]</scope>
    <source>
        <strain evidence="8 9">DSM 21226</strain>
    </source>
</reference>
<keyword evidence="4 7" id="KW-1133">Transmembrane helix</keyword>
<dbReference type="PRINTS" id="PR00885">
    <property type="entry name" value="BCTERIALGSPH"/>
</dbReference>
<protein>
    <submittedName>
        <fullName evidence="8">General secretion pathway protein H</fullName>
    </submittedName>
</protein>
<dbReference type="GO" id="GO:0016020">
    <property type="term" value="C:membrane"/>
    <property type="evidence" value="ECO:0007669"/>
    <property type="project" value="UniProtKB-SubCell"/>
</dbReference>
<feature type="transmembrane region" description="Helical" evidence="7">
    <location>
        <begin position="12"/>
        <end position="30"/>
    </location>
</feature>
<dbReference type="GO" id="GO:0015627">
    <property type="term" value="C:type II protein secretion system complex"/>
    <property type="evidence" value="ECO:0007669"/>
    <property type="project" value="InterPro"/>
</dbReference>
<accession>A0A7Y9QUL5</accession>
<evidence type="ECO:0000256" key="3">
    <source>
        <dbReference type="ARBA" id="ARBA00022692"/>
    </source>
</evidence>
<comment type="subcellular location">
    <subcellularLocation>
        <location evidence="1">Membrane</location>
        <topology evidence="1">Single-pass membrane protein</topology>
    </subcellularLocation>
</comment>
<evidence type="ECO:0000256" key="6">
    <source>
        <dbReference type="SAM" id="MobiDB-lite"/>
    </source>
</evidence>
<sequence length="162" mass="17129">MTRARGFTLLELMVVVAIIALASSIVTLALPDPASTRLEREATRLVAILETARVQARSLGAPVRWVPGRPRQTANDSPDQPGPDFHFTGLPENSGLPERWSDADLAGRIGVVLAPGQSGLLLGPEPVIPPQTLTLQLDDQRLSLSTDGLSAFAVIADAPAPQ</sequence>
<dbReference type="InterPro" id="IPR002416">
    <property type="entry name" value="T2SS_protein-GspH"/>
</dbReference>
<name>A0A7Y9QUL5_9BURK</name>